<dbReference type="Proteomes" id="UP000194464">
    <property type="component" value="Unassembled WGS sequence"/>
</dbReference>
<organism evidence="2 3">
    <name type="scientific">Plantibacter elymi</name>
    <name type="common">nom. nud.</name>
    <dbReference type="NCBI Taxonomy" id="199708"/>
    <lineage>
        <taxon>Bacteria</taxon>
        <taxon>Bacillati</taxon>
        <taxon>Actinomycetota</taxon>
        <taxon>Actinomycetes</taxon>
        <taxon>Micrococcales</taxon>
        <taxon>Microbacteriaceae</taxon>
        <taxon>Plantibacter</taxon>
    </lineage>
</organism>
<feature type="compositionally biased region" description="Polar residues" evidence="1">
    <location>
        <begin position="45"/>
        <end position="55"/>
    </location>
</feature>
<gene>
    <name evidence="2" type="ORF">SAMN06295909_2540</name>
</gene>
<proteinExistence type="predicted"/>
<sequence length="55" mass="5891">MPVALDGPVMPVALDGPVLLVVLDGPMMLMPFDRLRDRGRDQGPESRSPSLSKCG</sequence>
<evidence type="ECO:0000313" key="2">
    <source>
        <dbReference type="EMBL" id="SMQ72238.1"/>
    </source>
</evidence>
<evidence type="ECO:0000256" key="1">
    <source>
        <dbReference type="SAM" id="MobiDB-lite"/>
    </source>
</evidence>
<accession>A0ABY1RGA1</accession>
<evidence type="ECO:0000313" key="3">
    <source>
        <dbReference type="Proteomes" id="UP000194464"/>
    </source>
</evidence>
<comment type="caution">
    <text evidence="2">The sequence shown here is derived from an EMBL/GenBank/DDBJ whole genome shotgun (WGS) entry which is preliminary data.</text>
</comment>
<reference evidence="2 3" key="1">
    <citation type="submission" date="2017-04" db="EMBL/GenBank/DDBJ databases">
        <authorList>
            <person name="Varghese N."/>
            <person name="Submissions S."/>
        </authorList>
    </citation>
    <scope>NUCLEOTIDE SEQUENCE [LARGE SCALE GENOMIC DNA]</scope>
    <source>
        <strain evidence="2 3">VKM Ac-1784</strain>
    </source>
</reference>
<name>A0ABY1RGA1_9MICO</name>
<dbReference type="EMBL" id="FXWJ01000004">
    <property type="protein sequence ID" value="SMQ72238.1"/>
    <property type="molecule type" value="Genomic_DNA"/>
</dbReference>
<feature type="compositionally biased region" description="Basic and acidic residues" evidence="1">
    <location>
        <begin position="34"/>
        <end position="44"/>
    </location>
</feature>
<protein>
    <submittedName>
        <fullName evidence="2">Uncharacterized protein</fullName>
    </submittedName>
</protein>
<keyword evidence="3" id="KW-1185">Reference proteome</keyword>
<feature type="region of interest" description="Disordered" evidence="1">
    <location>
        <begin position="34"/>
        <end position="55"/>
    </location>
</feature>